<dbReference type="SUPFAM" id="SSF52540">
    <property type="entry name" value="P-loop containing nucleoside triphosphate hydrolases"/>
    <property type="match status" value="2"/>
</dbReference>
<dbReference type="Gene3D" id="3.40.50.10810">
    <property type="entry name" value="Tandem AAA-ATPase domain"/>
    <property type="match status" value="1"/>
</dbReference>
<name>A0A9P0VVP8_9ASCO</name>
<dbReference type="CDD" id="cd18793">
    <property type="entry name" value="SF2_C_SNF"/>
    <property type="match status" value="1"/>
</dbReference>
<dbReference type="EMBL" id="CAKXYY010000001">
    <property type="protein sequence ID" value="CAH2350280.1"/>
    <property type="molecule type" value="Genomic_DNA"/>
</dbReference>
<dbReference type="OrthoDB" id="5857104at2759"/>
<evidence type="ECO:0000256" key="4">
    <source>
        <dbReference type="ARBA" id="ARBA00022801"/>
    </source>
</evidence>
<evidence type="ECO:0000313" key="13">
    <source>
        <dbReference type="EMBL" id="CAH2350280.1"/>
    </source>
</evidence>
<protein>
    <submittedName>
        <fullName evidence="13">Uncharacterized ATP-dependent helicase Irc5p</fullName>
    </submittedName>
</protein>
<dbReference type="PROSITE" id="PS51192">
    <property type="entry name" value="HELICASE_ATP_BIND_1"/>
    <property type="match status" value="1"/>
</dbReference>
<keyword evidence="5 13" id="KW-0347">Helicase</keyword>
<organism evidence="13 14">
    <name type="scientific">[Candida] railenensis</name>
    <dbReference type="NCBI Taxonomy" id="45579"/>
    <lineage>
        <taxon>Eukaryota</taxon>
        <taxon>Fungi</taxon>
        <taxon>Dikarya</taxon>
        <taxon>Ascomycota</taxon>
        <taxon>Saccharomycotina</taxon>
        <taxon>Pichiomycetes</taxon>
        <taxon>Debaryomycetaceae</taxon>
        <taxon>Kurtzmaniella</taxon>
    </lineage>
</organism>
<dbReference type="PANTHER" id="PTHR10799">
    <property type="entry name" value="SNF2/RAD54 HELICASE FAMILY"/>
    <property type="match status" value="1"/>
</dbReference>
<keyword evidence="8" id="KW-0539">Nucleus</keyword>
<dbReference type="AlphaFoldDB" id="A0A9P0VVP8"/>
<keyword evidence="6" id="KW-0067">ATP-binding</keyword>
<dbReference type="Proteomes" id="UP000837801">
    <property type="component" value="Unassembled WGS sequence"/>
</dbReference>
<dbReference type="InterPro" id="IPR038718">
    <property type="entry name" value="SNF2-like_sf"/>
</dbReference>
<accession>A0A9P0VVP8</accession>
<dbReference type="Gene3D" id="3.40.50.300">
    <property type="entry name" value="P-loop containing nucleotide triphosphate hydrolases"/>
    <property type="match status" value="2"/>
</dbReference>
<keyword evidence="3" id="KW-0547">Nucleotide-binding</keyword>
<dbReference type="InterPro" id="IPR001650">
    <property type="entry name" value="Helicase_C-like"/>
</dbReference>
<dbReference type="GO" id="GO:0005634">
    <property type="term" value="C:nucleus"/>
    <property type="evidence" value="ECO:0007669"/>
    <property type="project" value="UniProtKB-SubCell"/>
</dbReference>
<dbReference type="GO" id="GO:0004386">
    <property type="term" value="F:helicase activity"/>
    <property type="evidence" value="ECO:0007669"/>
    <property type="project" value="UniProtKB-KW"/>
</dbReference>
<sequence length="885" mass="101484">MSPIPVDMTISDSEIDAEDGLILQELTSGISTAPTSAMESPVNEEQKEFDSLSTDTKLAKLDNLVQKSQVYSKIIAENLMANVQQKKEDKKNTLSSRSNRSRLAKDDVDNRQPKLLSGAEMRDYQLDGLDFLVSLYENGLNGILADEMGLGKTIQCISFITFLIEQGIKGPFLIVVPLSTVGNWKNEFKRFAPKVKVLSYIGPKDAREEIRTGSNVTSPKNGNRKGRSRKVVGNSAFESGDINVVLTSYEVSIKDHTFLRGVDWKFLIVDEGHRLKNSKCLLIQKLKELNVQNRLLITGTPLQNNLNELWSLLNFILPDIFHDLELFQQWFNFDELTKLKSDRSRNSNESKVEEFENKLIELNIQKSLIENLHTILKPFILRRLKKDVIKGLPPKREYIVYVKLTEKQKRLYKECLDGKLFEALTREYFGDYLNKNFVKDVTMPQKKPVSALELLMTGSKNVSKSTISKRRSSSRTSKTSDKDVEVTTSSIQFSSEDISIFLEQKFTPKQLSTKRRKLSKRRTLEEEDSDQEFEILEEEEVTEVPFSVEELERKLLDERYLKSLPLSERKLYILNTLFQKVTKDLRNRSLQNLLMQLRNICNSPYIFYEPFPTIDGQAELHESSFMELLLHNSSKMQVLSQLISSLLPLGHKVLIFSQFTKMLDLITDYFAHQGTKVCRLDGSTSQADRQETIDDFNTPEGPPIFLLSTRAGGLGINLTAADTVILFDSDWNPQIDLQAIDRAHRIGQTRPVKIYRFVMRDSIEEVLLLKSYSKIFLNKLIIQMNEHKTRSMEKLLEENVGNPGALKESDELVNNLKSLIDLPKSFSHNFVKINSDDEDVAKLNKLSEEELSELLDRREECYEGKQNNAEFRNIAVFETVNNMET</sequence>
<dbReference type="Pfam" id="PF00271">
    <property type="entry name" value="Helicase_C"/>
    <property type="match status" value="1"/>
</dbReference>
<comment type="subcellular location">
    <subcellularLocation>
        <location evidence="1">Nucleus</location>
    </subcellularLocation>
</comment>
<evidence type="ECO:0000256" key="2">
    <source>
        <dbReference type="ARBA" id="ARBA00007025"/>
    </source>
</evidence>
<dbReference type="GO" id="GO:0005524">
    <property type="term" value="F:ATP binding"/>
    <property type="evidence" value="ECO:0007669"/>
    <property type="project" value="UniProtKB-KW"/>
</dbReference>
<dbReference type="SMART" id="SM00487">
    <property type="entry name" value="DEXDc"/>
    <property type="match status" value="1"/>
</dbReference>
<dbReference type="InterPro" id="IPR027417">
    <property type="entry name" value="P-loop_NTPase"/>
</dbReference>
<dbReference type="Pfam" id="PF00176">
    <property type="entry name" value="SNF2-rel_dom"/>
    <property type="match status" value="1"/>
</dbReference>
<evidence type="ECO:0000259" key="11">
    <source>
        <dbReference type="PROSITE" id="PS51192"/>
    </source>
</evidence>
<evidence type="ECO:0000259" key="12">
    <source>
        <dbReference type="PROSITE" id="PS51194"/>
    </source>
</evidence>
<gene>
    <name evidence="13" type="ORF">CLIB1423_01S06524</name>
</gene>
<dbReference type="InterPro" id="IPR014001">
    <property type="entry name" value="Helicase_ATP-bd"/>
</dbReference>
<feature type="coiled-coil region" evidence="9">
    <location>
        <begin position="345"/>
        <end position="372"/>
    </location>
</feature>
<keyword evidence="7 9" id="KW-0175">Coiled coil</keyword>
<evidence type="ECO:0000256" key="6">
    <source>
        <dbReference type="ARBA" id="ARBA00022840"/>
    </source>
</evidence>
<feature type="region of interest" description="Disordered" evidence="10">
    <location>
        <begin position="86"/>
        <end position="109"/>
    </location>
</feature>
<evidence type="ECO:0000313" key="14">
    <source>
        <dbReference type="Proteomes" id="UP000837801"/>
    </source>
</evidence>
<dbReference type="PROSITE" id="PS51194">
    <property type="entry name" value="HELICASE_CTER"/>
    <property type="match status" value="1"/>
</dbReference>
<dbReference type="SMART" id="SM00490">
    <property type="entry name" value="HELICc"/>
    <property type="match status" value="1"/>
</dbReference>
<dbReference type="InterPro" id="IPR000330">
    <property type="entry name" value="SNF2_N"/>
</dbReference>
<comment type="similarity">
    <text evidence="2">Belongs to the SNF2/RAD54 helicase family.</text>
</comment>
<dbReference type="GO" id="GO:0016787">
    <property type="term" value="F:hydrolase activity"/>
    <property type="evidence" value="ECO:0007669"/>
    <property type="project" value="UniProtKB-KW"/>
</dbReference>
<keyword evidence="4" id="KW-0378">Hydrolase</keyword>
<evidence type="ECO:0000256" key="9">
    <source>
        <dbReference type="SAM" id="Coils"/>
    </source>
</evidence>
<evidence type="ECO:0000256" key="8">
    <source>
        <dbReference type="ARBA" id="ARBA00023242"/>
    </source>
</evidence>
<feature type="domain" description="Helicase C-terminal" evidence="12">
    <location>
        <begin position="638"/>
        <end position="796"/>
    </location>
</feature>
<evidence type="ECO:0000256" key="1">
    <source>
        <dbReference type="ARBA" id="ARBA00004123"/>
    </source>
</evidence>
<dbReference type="FunFam" id="3.40.50.10810:FF:000015">
    <property type="entry name" value="lymphoid-specific helicase isoform X1"/>
    <property type="match status" value="1"/>
</dbReference>
<proteinExistence type="inferred from homology"/>
<evidence type="ECO:0000256" key="7">
    <source>
        <dbReference type="ARBA" id="ARBA00023054"/>
    </source>
</evidence>
<dbReference type="InterPro" id="IPR049730">
    <property type="entry name" value="SNF2/RAD54-like_C"/>
</dbReference>
<evidence type="ECO:0000256" key="10">
    <source>
        <dbReference type="SAM" id="MobiDB-lite"/>
    </source>
</evidence>
<reference evidence="13" key="1">
    <citation type="submission" date="2022-03" db="EMBL/GenBank/DDBJ databases">
        <authorList>
            <person name="Legras J.-L."/>
            <person name="Devillers H."/>
            <person name="Grondin C."/>
        </authorList>
    </citation>
    <scope>NUCLEOTIDE SEQUENCE</scope>
    <source>
        <strain evidence="13">CLIB 1423</strain>
    </source>
</reference>
<feature type="domain" description="Helicase ATP-binding" evidence="11">
    <location>
        <begin position="133"/>
        <end position="319"/>
    </location>
</feature>
<evidence type="ECO:0000256" key="5">
    <source>
        <dbReference type="ARBA" id="ARBA00022806"/>
    </source>
</evidence>
<comment type="caution">
    <text evidence="13">The sequence shown here is derived from an EMBL/GenBank/DDBJ whole genome shotgun (WGS) entry which is preliminary data.</text>
</comment>
<evidence type="ECO:0000256" key="3">
    <source>
        <dbReference type="ARBA" id="ARBA00022741"/>
    </source>
</evidence>
<keyword evidence="14" id="KW-1185">Reference proteome</keyword>